<name>A0ABQ5NPV2_9BACI</name>
<keyword evidence="2" id="KW-1133">Transmembrane helix</keyword>
<keyword evidence="2" id="KW-0812">Transmembrane</keyword>
<comment type="caution">
    <text evidence="3">The sequence shown here is derived from an EMBL/GenBank/DDBJ whole genome shotgun (WGS) entry which is preliminary data.</text>
</comment>
<dbReference type="EMBL" id="BRZA01000009">
    <property type="protein sequence ID" value="GLC90406.1"/>
    <property type="molecule type" value="Genomic_DNA"/>
</dbReference>
<evidence type="ECO:0000256" key="2">
    <source>
        <dbReference type="SAM" id="Phobius"/>
    </source>
</evidence>
<reference evidence="3" key="1">
    <citation type="submission" date="2022-08" db="EMBL/GenBank/DDBJ databases">
        <title>Draft genome sequence of Lysinibacillus sp. strain KH24.</title>
        <authorList>
            <person name="Kanbe H."/>
            <person name="Itoh H."/>
        </authorList>
    </citation>
    <scope>NUCLEOTIDE SEQUENCE</scope>
    <source>
        <strain evidence="3">KH24</strain>
    </source>
</reference>
<feature type="transmembrane region" description="Helical" evidence="2">
    <location>
        <begin position="32"/>
        <end position="50"/>
    </location>
</feature>
<dbReference type="Proteomes" id="UP001065593">
    <property type="component" value="Unassembled WGS sequence"/>
</dbReference>
<accession>A0ABQ5NPV2</accession>
<evidence type="ECO:0000313" key="4">
    <source>
        <dbReference type="Proteomes" id="UP001065593"/>
    </source>
</evidence>
<feature type="transmembrane region" description="Helical" evidence="2">
    <location>
        <begin position="7"/>
        <end position="26"/>
    </location>
</feature>
<keyword evidence="2" id="KW-0472">Membrane</keyword>
<feature type="region of interest" description="Disordered" evidence="1">
    <location>
        <begin position="58"/>
        <end position="80"/>
    </location>
</feature>
<protein>
    <submittedName>
        <fullName evidence="3">Uncharacterized protein</fullName>
    </submittedName>
</protein>
<keyword evidence="4" id="KW-1185">Reference proteome</keyword>
<evidence type="ECO:0000256" key="1">
    <source>
        <dbReference type="SAM" id="MobiDB-lite"/>
    </source>
</evidence>
<evidence type="ECO:0000313" key="3">
    <source>
        <dbReference type="EMBL" id="GLC90406.1"/>
    </source>
</evidence>
<gene>
    <name evidence="3" type="ORF">LYSBPC_35330</name>
</gene>
<sequence>MSPLTKAALVCGSGSMIILISILIHLPFAIQIILLLTGLVLSAYGGLLLVKIVMNPTTKAIPPSPVKEVPTKKKRPTSTL</sequence>
<organism evidence="3 4">
    <name type="scientific">Lysinibacillus piscis</name>
    <dbReference type="NCBI Taxonomy" id="2518931"/>
    <lineage>
        <taxon>Bacteria</taxon>
        <taxon>Bacillati</taxon>
        <taxon>Bacillota</taxon>
        <taxon>Bacilli</taxon>
        <taxon>Bacillales</taxon>
        <taxon>Bacillaceae</taxon>
        <taxon>Lysinibacillus</taxon>
    </lineage>
</organism>
<proteinExistence type="predicted"/>